<reference evidence="3 4" key="1">
    <citation type="journal article" date="2022" name="Allergy">
        <title>Genome assembly and annotation of Periplaneta americana reveal a comprehensive cockroach allergen profile.</title>
        <authorList>
            <person name="Wang L."/>
            <person name="Xiong Q."/>
            <person name="Saelim N."/>
            <person name="Wang L."/>
            <person name="Nong W."/>
            <person name="Wan A.T."/>
            <person name="Shi M."/>
            <person name="Liu X."/>
            <person name="Cao Q."/>
            <person name="Hui J.H.L."/>
            <person name="Sookrung N."/>
            <person name="Leung T.F."/>
            <person name="Tungtrongchitr A."/>
            <person name="Tsui S.K.W."/>
        </authorList>
    </citation>
    <scope>NUCLEOTIDE SEQUENCE [LARGE SCALE GENOMIC DNA]</scope>
    <source>
        <strain evidence="3">PWHHKU_190912</strain>
    </source>
</reference>
<evidence type="ECO:0000259" key="2">
    <source>
        <dbReference type="Pfam" id="PF03184"/>
    </source>
</evidence>
<feature type="compositionally biased region" description="Polar residues" evidence="1">
    <location>
        <begin position="306"/>
        <end position="315"/>
    </location>
</feature>
<dbReference type="PANTHER" id="PTHR19303">
    <property type="entry name" value="TRANSPOSON"/>
    <property type="match status" value="1"/>
</dbReference>
<organism evidence="3 4">
    <name type="scientific">Periplaneta americana</name>
    <name type="common">American cockroach</name>
    <name type="synonym">Blatta americana</name>
    <dbReference type="NCBI Taxonomy" id="6978"/>
    <lineage>
        <taxon>Eukaryota</taxon>
        <taxon>Metazoa</taxon>
        <taxon>Ecdysozoa</taxon>
        <taxon>Arthropoda</taxon>
        <taxon>Hexapoda</taxon>
        <taxon>Insecta</taxon>
        <taxon>Pterygota</taxon>
        <taxon>Neoptera</taxon>
        <taxon>Polyneoptera</taxon>
        <taxon>Dictyoptera</taxon>
        <taxon>Blattodea</taxon>
        <taxon>Blattoidea</taxon>
        <taxon>Blattidae</taxon>
        <taxon>Blattinae</taxon>
        <taxon>Periplaneta</taxon>
    </lineage>
</organism>
<dbReference type="Pfam" id="PF03184">
    <property type="entry name" value="DDE_1"/>
    <property type="match status" value="1"/>
</dbReference>
<comment type="caution">
    <text evidence="3">The sequence shown here is derived from an EMBL/GenBank/DDBJ whole genome shotgun (WGS) entry which is preliminary data.</text>
</comment>
<name>A0ABQ8TNE3_PERAM</name>
<feature type="compositionally biased region" description="Polar residues" evidence="1">
    <location>
        <begin position="361"/>
        <end position="372"/>
    </location>
</feature>
<evidence type="ECO:0000313" key="3">
    <source>
        <dbReference type="EMBL" id="KAJ4447651.1"/>
    </source>
</evidence>
<dbReference type="PANTHER" id="PTHR19303:SF74">
    <property type="entry name" value="POGO TRANSPOSABLE ELEMENT WITH KRAB DOMAIN"/>
    <property type="match status" value="1"/>
</dbReference>
<accession>A0ABQ8TNE3</accession>
<feature type="domain" description="DDE-1" evidence="2">
    <location>
        <begin position="125"/>
        <end position="224"/>
    </location>
</feature>
<evidence type="ECO:0000256" key="1">
    <source>
        <dbReference type="SAM" id="MobiDB-lite"/>
    </source>
</evidence>
<dbReference type="Proteomes" id="UP001148838">
    <property type="component" value="Unassembled WGS sequence"/>
</dbReference>
<dbReference type="EMBL" id="JAJSOF020000005">
    <property type="protein sequence ID" value="KAJ4447651.1"/>
    <property type="molecule type" value="Genomic_DNA"/>
</dbReference>
<dbReference type="InterPro" id="IPR050863">
    <property type="entry name" value="CenT-Element_Derived"/>
</dbReference>
<feature type="compositionally biased region" description="Basic and acidic residues" evidence="1">
    <location>
        <begin position="373"/>
        <end position="383"/>
    </location>
</feature>
<protein>
    <recommendedName>
        <fullName evidence="2">DDE-1 domain-containing protein</fullName>
    </recommendedName>
</protein>
<proteinExistence type="predicted"/>
<gene>
    <name evidence="3" type="ORF">ANN_09658</name>
</gene>
<dbReference type="InterPro" id="IPR004875">
    <property type="entry name" value="DDE_SF_endonuclease_dom"/>
</dbReference>
<feature type="region of interest" description="Disordered" evidence="1">
    <location>
        <begin position="344"/>
        <end position="391"/>
    </location>
</feature>
<sequence>MREAISEDWYYGFKARHSELSLRKPETTSKARAQGFNIPIVEKFFSMLKSVMDEKNFPPYRVFNVDETGFTTVQTKSSKVLAQRGKKQVGTVTSAELGVLSTAVICDPPLMITFPRKRMKVELTDGAPPGTIFACNGLGWMQLDIFSSWFDHFLSHVKPSDNDPALLILDAHLTHTKNLEVINNARENHVTLLTIPPHCSHKLQALDLSFMSPLNTFYLAAIEKFLRNNPGRVVTQFQVSKLFGEAYLRAATPTTAINGFKKCGLYPLDQDVFDDTDFAPSLPTDRPLNHVESSNDSETLPVDPVPSTSSDTPNDGSIIILPAASSPQPSSFFTVNLEDISLPPKSTIARSQKRKTGSAEILTSSPYKNQLAQERERTKEPYKTKKKNCPQ</sequence>
<evidence type="ECO:0000313" key="4">
    <source>
        <dbReference type="Proteomes" id="UP001148838"/>
    </source>
</evidence>
<feature type="region of interest" description="Disordered" evidence="1">
    <location>
        <begin position="277"/>
        <end position="321"/>
    </location>
</feature>
<keyword evidence="4" id="KW-1185">Reference proteome</keyword>